<name>A0A0H2X3U9_XANC8</name>
<feature type="compositionally biased region" description="Low complexity" evidence="1">
    <location>
        <begin position="235"/>
        <end position="244"/>
    </location>
</feature>
<dbReference type="InterPro" id="IPR018718">
    <property type="entry name" value="DUF2242"/>
</dbReference>
<sequence length="287" mass="29002">MSGGRDTARTWVAAMLCAGFGCRNLPMSCSSLIARGALLGALAALAGCGGSKGDTMLMRESFNSDDTYSRNVSATSPQACEAARRVLLSQGYAVTRADAAAVEGSKNFQLKEADQSEQLNLRISCAGQDGGTAQVFVSALQDRYALKKSSTSASVGVGVLGSLSVPVGSSGDSLVRVSSTTVQDAAFYKRFFERLNSYLPKVAESTPAAAAPAPAPAPAHAATSPAPAPVPATQPVPTTAAPATTAPPPAAMPTTVAQPPIAPLPVEAQDPPPAPAPVPQGEPATQP</sequence>
<evidence type="ECO:0000256" key="1">
    <source>
        <dbReference type="SAM" id="MobiDB-lite"/>
    </source>
</evidence>
<feature type="region of interest" description="Disordered" evidence="1">
    <location>
        <begin position="209"/>
        <end position="287"/>
    </location>
</feature>
<evidence type="ECO:0000313" key="2">
    <source>
        <dbReference type="EMBL" id="AAY47800.1"/>
    </source>
</evidence>
<evidence type="ECO:0008006" key="4">
    <source>
        <dbReference type="Google" id="ProtNLM"/>
    </source>
</evidence>
<gene>
    <name evidence="2" type="ordered locus">XC_0722</name>
</gene>
<dbReference type="AlphaFoldDB" id="A0A0H2X3U9"/>
<dbReference type="HOGENOM" id="CLU_040519_0_0_6"/>
<proteinExistence type="predicted"/>
<accession>A0A0H2X3U9</accession>
<feature type="compositionally biased region" description="Pro residues" evidence="1">
    <location>
        <begin position="270"/>
        <end position="287"/>
    </location>
</feature>
<dbReference type="Proteomes" id="UP000000420">
    <property type="component" value="Chromosome"/>
</dbReference>
<protein>
    <recommendedName>
        <fullName evidence="4">DUF2242 domain-containing protein</fullName>
    </recommendedName>
</protein>
<reference evidence="2 3" key="1">
    <citation type="journal article" date="2005" name="Genome Res.">
        <title>Comparative and functional genomic analyses of the pathogenicity of phytopathogen Xanthomonas campestris pv. campestris.</title>
        <authorList>
            <person name="Qian W."/>
            <person name="Jia Y."/>
            <person name="Ren S.X."/>
            <person name="He Y.Q."/>
            <person name="Feng J.X."/>
            <person name="Lu L.F."/>
            <person name="Sun Q."/>
            <person name="Ying G."/>
            <person name="Tang D.J."/>
            <person name="Tang H."/>
            <person name="Wu W."/>
            <person name="Hao P."/>
            <person name="Wang L."/>
            <person name="Jiang B.L."/>
            <person name="Zeng S."/>
            <person name="Gu W.Y."/>
            <person name="Lu G."/>
            <person name="Rong L."/>
            <person name="Tian Y."/>
            <person name="Yao Z."/>
            <person name="Fu G."/>
            <person name="Chen B."/>
            <person name="Fang R."/>
            <person name="Qiang B."/>
            <person name="Chen Z."/>
            <person name="Zhao G.P."/>
            <person name="Tang J.L."/>
            <person name="He C."/>
        </authorList>
    </citation>
    <scope>NUCLEOTIDE SEQUENCE [LARGE SCALE GENOMIC DNA]</scope>
    <source>
        <strain evidence="2 3">8004</strain>
    </source>
</reference>
<dbReference type="Pfam" id="PF10001">
    <property type="entry name" value="DUF2242"/>
    <property type="match status" value="1"/>
</dbReference>
<feature type="compositionally biased region" description="Low complexity" evidence="1">
    <location>
        <begin position="209"/>
        <end position="225"/>
    </location>
</feature>
<evidence type="ECO:0000313" key="3">
    <source>
        <dbReference type="Proteomes" id="UP000000420"/>
    </source>
</evidence>
<dbReference type="PROSITE" id="PS51257">
    <property type="entry name" value="PROKAR_LIPOPROTEIN"/>
    <property type="match status" value="1"/>
</dbReference>
<organism evidence="2 3">
    <name type="scientific">Xanthomonas campestris pv. campestris (strain 8004)</name>
    <dbReference type="NCBI Taxonomy" id="314565"/>
    <lineage>
        <taxon>Bacteria</taxon>
        <taxon>Pseudomonadati</taxon>
        <taxon>Pseudomonadota</taxon>
        <taxon>Gammaproteobacteria</taxon>
        <taxon>Lysobacterales</taxon>
        <taxon>Lysobacteraceae</taxon>
        <taxon>Xanthomonas</taxon>
    </lineage>
</organism>
<dbReference type="KEGG" id="xcb:XC_0722"/>
<feature type="compositionally biased region" description="Low complexity" evidence="1">
    <location>
        <begin position="252"/>
        <end position="269"/>
    </location>
</feature>
<dbReference type="EMBL" id="CP000050">
    <property type="protein sequence ID" value="AAY47800.1"/>
    <property type="molecule type" value="Genomic_DNA"/>
</dbReference>